<reference evidence="1 2" key="1">
    <citation type="submission" date="2020-10" db="EMBL/GenBank/DDBJ databases">
        <title>The genome sequence of Flavobacterium aquaticum 1Y8A.</title>
        <authorList>
            <person name="Liu Y."/>
        </authorList>
    </citation>
    <scope>NUCLEOTIDE SEQUENCE [LARGE SCALE GENOMIC DNA]</scope>
    <source>
        <strain evidence="1 2">1Y8A</strain>
    </source>
</reference>
<gene>
    <name evidence="1" type="ORF">IM755_06575</name>
</gene>
<name>A0ABR9WR23_9FLAO</name>
<evidence type="ECO:0000313" key="1">
    <source>
        <dbReference type="EMBL" id="MBE9576373.1"/>
    </source>
</evidence>
<dbReference type="RefSeq" id="WP_194094959.1">
    <property type="nucleotide sequence ID" value="NZ_JADFTZ010000002.1"/>
</dbReference>
<evidence type="ECO:0000313" key="2">
    <source>
        <dbReference type="Proteomes" id="UP000656274"/>
    </source>
</evidence>
<accession>A0ABR9WR23</accession>
<dbReference type="EMBL" id="JADFTZ010000002">
    <property type="protein sequence ID" value="MBE9576373.1"/>
    <property type="molecule type" value="Genomic_DNA"/>
</dbReference>
<protein>
    <submittedName>
        <fullName evidence="1">Uncharacterized protein</fullName>
    </submittedName>
</protein>
<proteinExistence type="predicted"/>
<dbReference type="Proteomes" id="UP000656274">
    <property type="component" value="Unassembled WGS sequence"/>
</dbReference>
<organism evidence="1 2">
    <name type="scientific">Flavobacterium proteolyticum</name>
    <dbReference type="NCBI Taxonomy" id="2911683"/>
    <lineage>
        <taxon>Bacteria</taxon>
        <taxon>Pseudomonadati</taxon>
        <taxon>Bacteroidota</taxon>
        <taxon>Flavobacteriia</taxon>
        <taxon>Flavobacteriales</taxon>
        <taxon>Flavobacteriaceae</taxon>
        <taxon>Flavobacterium</taxon>
    </lineage>
</organism>
<sequence length="174" mass="21219">MAVSFENIFNHTIPIDDFRLKWRFSDEKYDKLPNDHLDQLRPLNNDASKFLWDFINQNNLHCEIPFKKDIFRIIDKAKISGDNEKEIKKWLYHRGLPFDKQVFLSWQQTDAMIVPWKIFIKYFDSFYYGGSDDLTIIDQSLNWALLFYHEDEIYFGTNEKYQPCKTFEKFDFIW</sequence>
<keyword evidence="2" id="KW-1185">Reference proteome</keyword>
<comment type="caution">
    <text evidence="1">The sequence shown here is derived from an EMBL/GenBank/DDBJ whole genome shotgun (WGS) entry which is preliminary data.</text>
</comment>